<dbReference type="EMBL" id="RPFJ01000032">
    <property type="protein sequence ID" value="RPD93246.1"/>
    <property type="molecule type" value="Genomic_DNA"/>
</dbReference>
<reference evidence="1 2" key="1">
    <citation type="submission" date="2018-11" db="EMBL/GenBank/DDBJ databases">
        <title>Aureibaculum marinum gen. nov., sp. nov., a member of the family Flavobacteriaceae isolated from the Bohai Sea.</title>
        <authorList>
            <person name="Ji X."/>
        </authorList>
    </citation>
    <scope>NUCLEOTIDE SEQUENCE [LARGE SCALE GENOMIC DNA]</scope>
    <source>
        <strain evidence="1 2">BH-SD17</strain>
    </source>
</reference>
<accession>A0A3N4NIX9</accession>
<sequence>MTEKHQLLTDQQLEEQFENCTLPPVLVTHEAHLRLAYIHIKKYGFKTAAVNLYKQFTTFSVKFGNILIISKSAIKTFVKLIYDFIKKSRSTSFRDLMLEFPDIKTRFADLLSKSKQNEKSNEKGNYKHQLVGFSTL</sequence>
<evidence type="ECO:0000313" key="1">
    <source>
        <dbReference type="EMBL" id="RPD93246.1"/>
    </source>
</evidence>
<protein>
    <submittedName>
        <fullName evidence="1">Uncharacterized protein</fullName>
    </submittedName>
</protein>
<comment type="caution">
    <text evidence="1">The sequence shown here is derived from an EMBL/GenBank/DDBJ whole genome shotgun (WGS) entry which is preliminary data.</text>
</comment>
<organism evidence="1 2">
    <name type="scientific">Aureibaculum marinum</name>
    <dbReference type="NCBI Taxonomy" id="2487930"/>
    <lineage>
        <taxon>Bacteria</taxon>
        <taxon>Pseudomonadati</taxon>
        <taxon>Bacteroidota</taxon>
        <taxon>Flavobacteriia</taxon>
        <taxon>Flavobacteriales</taxon>
        <taxon>Flavobacteriaceae</taxon>
        <taxon>Aureibaculum</taxon>
    </lineage>
</organism>
<name>A0A3N4NIX9_9FLAO</name>
<evidence type="ECO:0000313" key="2">
    <source>
        <dbReference type="Proteomes" id="UP000270856"/>
    </source>
</evidence>
<proteinExistence type="predicted"/>
<dbReference type="RefSeq" id="WP_123898952.1">
    <property type="nucleotide sequence ID" value="NZ_RPFJ01000032.1"/>
</dbReference>
<dbReference type="Proteomes" id="UP000270856">
    <property type="component" value="Unassembled WGS sequence"/>
</dbReference>
<gene>
    <name evidence="1" type="ORF">EGM88_13515</name>
</gene>
<dbReference type="OrthoDB" id="282517at2"/>
<dbReference type="AlphaFoldDB" id="A0A3N4NIX9"/>
<keyword evidence="2" id="KW-1185">Reference proteome</keyword>